<feature type="domain" description="SHSP" evidence="1">
    <location>
        <begin position="97"/>
        <end position="188"/>
    </location>
</feature>
<dbReference type="CDD" id="cd06464">
    <property type="entry name" value="ACD_sHsps-like"/>
    <property type="match status" value="1"/>
</dbReference>
<name>A0ABN7UTN8_GIGMA</name>
<sequence>MTTLHSIGVDKTQTHDFESLEKLKAIASRELEFVSYKDAHTQWGIYKNKDELCPSDAETLLGDNEKQLCMELVDHDDNLEFVIDEHASYCSNGIIVTENDQELDVKMDLEDFNIHFQVCHNTLAIFGSKEDLGSSSETTTHDPSTVGVRSYQSFCHPIKLPTSVNVNKIFSTFIDGKMHIKVPKKTESDIIEEALEAGYCAICKWKECLNKYFPGLSSTDE</sequence>
<proteinExistence type="predicted"/>
<evidence type="ECO:0000313" key="2">
    <source>
        <dbReference type="EMBL" id="CAG8668221.1"/>
    </source>
</evidence>
<dbReference type="EMBL" id="CAJVQB010005702">
    <property type="protein sequence ID" value="CAG8668221.1"/>
    <property type="molecule type" value="Genomic_DNA"/>
</dbReference>
<dbReference type="InterPro" id="IPR008978">
    <property type="entry name" value="HSP20-like_chaperone"/>
</dbReference>
<dbReference type="Pfam" id="PF00011">
    <property type="entry name" value="HSP20"/>
    <property type="match status" value="1"/>
</dbReference>
<evidence type="ECO:0000313" key="3">
    <source>
        <dbReference type="Proteomes" id="UP000789901"/>
    </source>
</evidence>
<dbReference type="InterPro" id="IPR002068">
    <property type="entry name" value="A-crystallin/Hsp20_dom"/>
</dbReference>
<protein>
    <submittedName>
        <fullName evidence="2">19281_t:CDS:1</fullName>
    </submittedName>
</protein>
<dbReference type="Gene3D" id="2.60.40.790">
    <property type="match status" value="1"/>
</dbReference>
<dbReference type="SUPFAM" id="SSF49764">
    <property type="entry name" value="HSP20-like chaperones"/>
    <property type="match status" value="1"/>
</dbReference>
<comment type="caution">
    <text evidence="2">The sequence shown here is derived from an EMBL/GenBank/DDBJ whole genome shotgun (WGS) entry which is preliminary data.</text>
</comment>
<reference evidence="2 3" key="1">
    <citation type="submission" date="2021-06" db="EMBL/GenBank/DDBJ databases">
        <authorList>
            <person name="Kallberg Y."/>
            <person name="Tangrot J."/>
            <person name="Rosling A."/>
        </authorList>
    </citation>
    <scope>NUCLEOTIDE SEQUENCE [LARGE SCALE GENOMIC DNA]</scope>
    <source>
        <strain evidence="2 3">120-4 pot B 10/14</strain>
    </source>
</reference>
<dbReference type="Proteomes" id="UP000789901">
    <property type="component" value="Unassembled WGS sequence"/>
</dbReference>
<gene>
    <name evidence="2" type="ORF">GMARGA_LOCUS10270</name>
</gene>
<organism evidence="2 3">
    <name type="scientific">Gigaspora margarita</name>
    <dbReference type="NCBI Taxonomy" id="4874"/>
    <lineage>
        <taxon>Eukaryota</taxon>
        <taxon>Fungi</taxon>
        <taxon>Fungi incertae sedis</taxon>
        <taxon>Mucoromycota</taxon>
        <taxon>Glomeromycotina</taxon>
        <taxon>Glomeromycetes</taxon>
        <taxon>Diversisporales</taxon>
        <taxon>Gigasporaceae</taxon>
        <taxon>Gigaspora</taxon>
    </lineage>
</organism>
<evidence type="ECO:0000259" key="1">
    <source>
        <dbReference type="Pfam" id="PF00011"/>
    </source>
</evidence>
<accession>A0ABN7UTN8</accession>
<keyword evidence="3" id="KW-1185">Reference proteome</keyword>